<dbReference type="Proteomes" id="UP000199340">
    <property type="component" value="Unassembled WGS sequence"/>
</dbReference>
<protein>
    <recommendedName>
        <fullName evidence="1">DUF7742 domain-containing protein</fullName>
    </recommendedName>
</protein>
<organism evidence="2 3">
    <name type="scientific">Lutimaribacter saemankumensis</name>
    <dbReference type="NCBI Taxonomy" id="490829"/>
    <lineage>
        <taxon>Bacteria</taxon>
        <taxon>Pseudomonadati</taxon>
        <taxon>Pseudomonadota</taxon>
        <taxon>Alphaproteobacteria</taxon>
        <taxon>Rhodobacterales</taxon>
        <taxon>Roseobacteraceae</taxon>
        <taxon>Lutimaribacter</taxon>
    </lineage>
</organism>
<keyword evidence="3" id="KW-1185">Reference proteome</keyword>
<gene>
    <name evidence="2" type="ORF">SAMN05421850_101555</name>
</gene>
<accession>A0A1G8HL14</accession>
<evidence type="ECO:0000259" key="1">
    <source>
        <dbReference type="Pfam" id="PF24891"/>
    </source>
</evidence>
<proteinExistence type="predicted"/>
<evidence type="ECO:0000313" key="3">
    <source>
        <dbReference type="Proteomes" id="UP000199340"/>
    </source>
</evidence>
<dbReference type="AlphaFoldDB" id="A0A1G8HL14"/>
<dbReference type="STRING" id="490829.SAMN05421850_101555"/>
<evidence type="ECO:0000313" key="2">
    <source>
        <dbReference type="EMBL" id="SDI07333.1"/>
    </source>
</evidence>
<feature type="domain" description="DUF7742" evidence="1">
    <location>
        <begin position="2"/>
        <end position="87"/>
    </location>
</feature>
<dbReference type="EMBL" id="FNEB01000001">
    <property type="protein sequence ID" value="SDI07333.1"/>
    <property type="molecule type" value="Genomic_DNA"/>
</dbReference>
<dbReference type="InterPro" id="IPR056644">
    <property type="entry name" value="DUF7742"/>
</dbReference>
<dbReference type="Pfam" id="PF24891">
    <property type="entry name" value="DUF7742"/>
    <property type="match status" value="1"/>
</dbReference>
<name>A0A1G8HL14_9RHOB</name>
<sequence>MRRVLHGDVVAAARMLLTLSRKDREAAFVRLVERAHAADLYRRREGRAHPHWGDGTLRSAVLPTDLPPEPPLSNGAYLDCLLAVLSGLSRRAGYPRAQEMHFGVAGSSSSRFAAISSPQSVQKP</sequence>
<reference evidence="2 3" key="1">
    <citation type="submission" date="2016-10" db="EMBL/GenBank/DDBJ databases">
        <authorList>
            <person name="de Groot N.N."/>
        </authorList>
    </citation>
    <scope>NUCLEOTIDE SEQUENCE [LARGE SCALE GENOMIC DNA]</scope>
    <source>
        <strain evidence="2 3">DSM 28010</strain>
    </source>
</reference>